<dbReference type="GO" id="GO:0000976">
    <property type="term" value="F:transcription cis-regulatory region binding"/>
    <property type="evidence" value="ECO:0007669"/>
    <property type="project" value="TreeGrafter"/>
</dbReference>
<evidence type="ECO:0000313" key="10">
    <source>
        <dbReference type="Proteomes" id="UP000318065"/>
    </source>
</evidence>
<name>A0A510HG92_9ACTN</name>
<protein>
    <recommendedName>
        <fullName evidence="1 7">Transcriptional regulator MraZ</fullName>
    </recommendedName>
</protein>
<dbReference type="NCBIfam" id="TIGR00242">
    <property type="entry name" value="division/cell wall cluster transcriptional repressor MraZ"/>
    <property type="match status" value="1"/>
</dbReference>
<dbReference type="InterPro" id="IPR003444">
    <property type="entry name" value="MraZ"/>
</dbReference>
<feature type="domain" description="SpoVT-AbrB" evidence="8">
    <location>
        <begin position="110"/>
        <end position="153"/>
    </location>
</feature>
<reference evidence="9" key="1">
    <citation type="journal article" date="2019" name="Microbiol. Resour. Announc.">
        <title>Complete Genome Sequence of Rubrobacter xylanophilus Strain AA3-22, Isolated from Arima Onsen in Japan.</title>
        <authorList>
            <person name="Tomariguchi N."/>
            <person name="Miyazaki K."/>
        </authorList>
    </citation>
    <scope>NUCLEOTIDE SEQUENCE [LARGE SCALE GENOMIC DNA]</scope>
    <source>
        <strain evidence="9">AA3-22</strain>
    </source>
</reference>
<comment type="subunit">
    <text evidence="7">Forms oligomers.</text>
</comment>
<dbReference type="InterPro" id="IPR007159">
    <property type="entry name" value="SpoVT-AbrB_dom"/>
</dbReference>
<evidence type="ECO:0000256" key="4">
    <source>
        <dbReference type="ARBA" id="ARBA00023015"/>
    </source>
</evidence>
<comment type="similarity">
    <text evidence="7">Belongs to the MraZ family.</text>
</comment>
<dbReference type="GO" id="GO:2000143">
    <property type="term" value="P:negative regulation of DNA-templated transcription initiation"/>
    <property type="evidence" value="ECO:0007669"/>
    <property type="project" value="TreeGrafter"/>
</dbReference>
<evidence type="ECO:0000313" key="9">
    <source>
        <dbReference type="EMBL" id="BBL78959.1"/>
    </source>
</evidence>
<dbReference type="AlphaFoldDB" id="A0A510HG92"/>
<sequence length="179" mass="19968">MGALRGPRIAAFVAVCKNFGIRGSKWSVVGGKALALLGEYEHTLDEKGRLTLPSRLRPYFEGGIVITKGVDKCLFAFPPEEWAAFKARVKASADLSARGRQLARMFFSMAFEATLDRQGRVLIPAKLARYAGLSRDVTITGVDDRLEIWDTDEWNRYMEGADETFAEIVEEFAGRELET</sequence>
<dbReference type="CDD" id="cd16321">
    <property type="entry name" value="MraZ_C"/>
    <property type="match status" value="1"/>
</dbReference>
<dbReference type="Proteomes" id="UP000318065">
    <property type="component" value="Chromosome"/>
</dbReference>
<dbReference type="InterPro" id="IPR020603">
    <property type="entry name" value="MraZ_dom"/>
</dbReference>
<evidence type="ECO:0000256" key="3">
    <source>
        <dbReference type="ARBA" id="ARBA00022737"/>
    </source>
</evidence>
<dbReference type="GO" id="GO:0009295">
    <property type="term" value="C:nucleoid"/>
    <property type="evidence" value="ECO:0007669"/>
    <property type="project" value="UniProtKB-SubCell"/>
</dbReference>
<keyword evidence="10" id="KW-1185">Reference proteome</keyword>
<dbReference type="Pfam" id="PF02381">
    <property type="entry name" value="MraZ"/>
    <property type="match status" value="2"/>
</dbReference>
<evidence type="ECO:0000259" key="8">
    <source>
        <dbReference type="PROSITE" id="PS51740"/>
    </source>
</evidence>
<comment type="subcellular location">
    <subcellularLocation>
        <location evidence="7">Cytoplasm</location>
        <location evidence="7">Nucleoid</location>
    </subcellularLocation>
</comment>
<dbReference type="OrthoDB" id="9807753at2"/>
<dbReference type="InterPro" id="IPR037914">
    <property type="entry name" value="SpoVT-AbrB_sf"/>
</dbReference>
<accession>A0A510HG92</accession>
<dbReference type="EMBL" id="AP019791">
    <property type="protein sequence ID" value="BBL78959.1"/>
    <property type="molecule type" value="Genomic_DNA"/>
</dbReference>
<keyword evidence="3" id="KW-0677">Repeat</keyword>
<evidence type="ECO:0000256" key="5">
    <source>
        <dbReference type="ARBA" id="ARBA00023125"/>
    </source>
</evidence>
<keyword evidence="2 7" id="KW-0963">Cytoplasm</keyword>
<dbReference type="PANTHER" id="PTHR34701">
    <property type="entry name" value="TRANSCRIPTIONAL REGULATOR MRAZ"/>
    <property type="match status" value="1"/>
</dbReference>
<dbReference type="InterPro" id="IPR038619">
    <property type="entry name" value="MraZ_sf"/>
</dbReference>
<keyword evidence="4 7" id="KW-0805">Transcription regulation</keyword>
<dbReference type="Gene3D" id="3.40.1550.20">
    <property type="entry name" value="Transcriptional regulator MraZ domain"/>
    <property type="match status" value="1"/>
</dbReference>
<keyword evidence="6 7" id="KW-0804">Transcription</keyword>
<dbReference type="CDD" id="cd16320">
    <property type="entry name" value="MraZ_N"/>
    <property type="match status" value="1"/>
</dbReference>
<dbReference type="GO" id="GO:0005737">
    <property type="term" value="C:cytoplasm"/>
    <property type="evidence" value="ECO:0007669"/>
    <property type="project" value="UniProtKB-UniRule"/>
</dbReference>
<evidence type="ECO:0000256" key="6">
    <source>
        <dbReference type="ARBA" id="ARBA00023163"/>
    </source>
</evidence>
<evidence type="ECO:0000256" key="7">
    <source>
        <dbReference type="HAMAP-Rule" id="MF_01008"/>
    </source>
</evidence>
<dbReference type="PROSITE" id="PS51740">
    <property type="entry name" value="SPOVT_ABRB"/>
    <property type="match status" value="2"/>
</dbReference>
<dbReference type="GO" id="GO:0003700">
    <property type="term" value="F:DNA-binding transcription factor activity"/>
    <property type="evidence" value="ECO:0007669"/>
    <property type="project" value="UniProtKB-UniRule"/>
</dbReference>
<evidence type="ECO:0000256" key="2">
    <source>
        <dbReference type="ARBA" id="ARBA00022490"/>
    </source>
</evidence>
<gene>
    <name evidence="7 9" type="primary">mraZ</name>
    <name evidence="9" type="ORF">RxyAA322_08130</name>
</gene>
<dbReference type="InterPro" id="IPR035644">
    <property type="entry name" value="MraZ_C"/>
</dbReference>
<dbReference type="SUPFAM" id="SSF89447">
    <property type="entry name" value="AbrB/MazE/MraZ-like"/>
    <property type="match status" value="1"/>
</dbReference>
<dbReference type="PANTHER" id="PTHR34701:SF1">
    <property type="entry name" value="TRANSCRIPTIONAL REGULATOR MRAZ"/>
    <property type="match status" value="1"/>
</dbReference>
<keyword evidence="5 7" id="KW-0238">DNA-binding</keyword>
<dbReference type="HAMAP" id="MF_01008">
    <property type="entry name" value="MraZ"/>
    <property type="match status" value="1"/>
</dbReference>
<evidence type="ECO:0000256" key="1">
    <source>
        <dbReference type="ARBA" id="ARBA00013860"/>
    </source>
</evidence>
<dbReference type="InterPro" id="IPR035642">
    <property type="entry name" value="MraZ_N"/>
</dbReference>
<organism evidence="9 10">
    <name type="scientific">Rubrobacter xylanophilus</name>
    <dbReference type="NCBI Taxonomy" id="49319"/>
    <lineage>
        <taxon>Bacteria</taxon>
        <taxon>Bacillati</taxon>
        <taxon>Actinomycetota</taxon>
        <taxon>Rubrobacteria</taxon>
        <taxon>Rubrobacterales</taxon>
        <taxon>Rubrobacteraceae</taxon>
        <taxon>Rubrobacter</taxon>
    </lineage>
</organism>
<feature type="domain" description="SpoVT-AbrB" evidence="8">
    <location>
        <begin position="39"/>
        <end position="81"/>
    </location>
</feature>
<proteinExistence type="inferred from homology"/>